<keyword evidence="3" id="KW-1003">Cell membrane</keyword>
<evidence type="ECO:0000313" key="9">
    <source>
        <dbReference type="Proteomes" id="UP001501508"/>
    </source>
</evidence>
<comment type="subcellular location">
    <subcellularLocation>
        <location evidence="1">Cell membrane</location>
        <topology evidence="1">Multi-pass membrane protein</topology>
    </subcellularLocation>
</comment>
<reference evidence="9" key="1">
    <citation type="journal article" date="2019" name="Int. J. Syst. Evol. Microbiol.">
        <title>The Global Catalogue of Microorganisms (GCM) 10K type strain sequencing project: providing services to taxonomists for standard genome sequencing and annotation.</title>
        <authorList>
            <consortium name="The Broad Institute Genomics Platform"/>
            <consortium name="The Broad Institute Genome Sequencing Center for Infectious Disease"/>
            <person name="Wu L."/>
            <person name="Ma J."/>
        </authorList>
    </citation>
    <scope>NUCLEOTIDE SEQUENCE [LARGE SCALE GENOMIC DNA]</scope>
    <source>
        <strain evidence="9">JCM 31920</strain>
    </source>
</reference>
<proteinExistence type="inferred from homology"/>
<accession>A0ABP8M2E7</accession>
<keyword evidence="5 7" id="KW-1133">Transmembrane helix</keyword>
<evidence type="ECO:0000256" key="4">
    <source>
        <dbReference type="ARBA" id="ARBA00022692"/>
    </source>
</evidence>
<evidence type="ECO:0000256" key="6">
    <source>
        <dbReference type="ARBA" id="ARBA00023136"/>
    </source>
</evidence>
<dbReference type="PANTHER" id="PTHR34584">
    <property type="entry name" value="NA(+)/H(+) ANTIPORTER SUBUNIT E1"/>
    <property type="match status" value="1"/>
</dbReference>
<dbReference type="RefSeq" id="WP_345030101.1">
    <property type="nucleotide sequence ID" value="NZ_BAABEY010000025.1"/>
</dbReference>
<feature type="transmembrane region" description="Helical" evidence="7">
    <location>
        <begin position="12"/>
        <end position="38"/>
    </location>
</feature>
<sequence length="158" mass="18597">MTKQFLLNLMLTFVWVALTGDLSFVNFWFGFALGFFILYIKEKNDGDVKYFVRVPKILGFLLFFIYEMIKANLQVAYDLVTPKFFMQPGIVKYPLSAQNEFEITMLSNIISLTPGTLILDVSADKKVLYIHVMYLKDKEKFIRRTKEKIENRLLEILR</sequence>
<keyword evidence="6 7" id="KW-0472">Membrane</keyword>
<gene>
    <name evidence="8" type="ORF">GCM10023091_27480</name>
</gene>
<dbReference type="Pfam" id="PF01899">
    <property type="entry name" value="MNHE"/>
    <property type="match status" value="1"/>
</dbReference>
<evidence type="ECO:0000256" key="7">
    <source>
        <dbReference type="SAM" id="Phobius"/>
    </source>
</evidence>
<name>A0ABP8M2E7_9BACT</name>
<evidence type="ECO:0000256" key="5">
    <source>
        <dbReference type="ARBA" id="ARBA00022989"/>
    </source>
</evidence>
<comment type="similarity">
    <text evidence="2">Belongs to the CPA3 antiporters (TC 2.A.63) subunit E family.</text>
</comment>
<keyword evidence="4 7" id="KW-0812">Transmembrane</keyword>
<dbReference type="InterPro" id="IPR002758">
    <property type="entry name" value="Cation_antiport_E"/>
</dbReference>
<dbReference type="Proteomes" id="UP001501508">
    <property type="component" value="Unassembled WGS sequence"/>
</dbReference>
<protein>
    <submittedName>
        <fullName evidence="8">Na+/H+ antiporter subunit E</fullName>
    </submittedName>
</protein>
<dbReference type="EMBL" id="BAABEY010000025">
    <property type="protein sequence ID" value="GAA4441749.1"/>
    <property type="molecule type" value="Genomic_DNA"/>
</dbReference>
<comment type="caution">
    <text evidence="8">The sequence shown here is derived from an EMBL/GenBank/DDBJ whole genome shotgun (WGS) entry which is preliminary data.</text>
</comment>
<feature type="transmembrane region" description="Helical" evidence="7">
    <location>
        <begin position="50"/>
        <end position="69"/>
    </location>
</feature>
<dbReference type="PANTHER" id="PTHR34584:SF1">
    <property type="entry name" value="NA(+)_H(+) ANTIPORTER SUBUNIT E1"/>
    <property type="match status" value="1"/>
</dbReference>
<evidence type="ECO:0000256" key="1">
    <source>
        <dbReference type="ARBA" id="ARBA00004651"/>
    </source>
</evidence>
<evidence type="ECO:0000256" key="3">
    <source>
        <dbReference type="ARBA" id="ARBA00022475"/>
    </source>
</evidence>
<keyword evidence="9" id="KW-1185">Reference proteome</keyword>
<evidence type="ECO:0000256" key="2">
    <source>
        <dbReference type="ARBA" id="ARBA00006228"/>
    </source>
</evidence>
<evidence type="ECO:0000313" key="8">
    <source>
        <dbReference type="EMBL" id="GAA4441749.1"/>
    </source>
</evidence>
<organism evidence="8 9">
    <name type="scientific">Ravibacter arvi</name>
    <dbReference type="NCBI Taxonomy" id="2051041"/>
    <lineage>
        <taxon>Bacteria</taxon>
        <taxon>Pseudomonadati</taxon>
        <taxon>Bacteroidota</taxon>
        <taxon>Cytophagia</taxon>
        <taxon>Cytophagales</taxon>
        <taxon>Spirosomataceae</taxon>
        <taxon>Ravibacter</taxon>
    </lineage>
</organism>
<dbReference type="PIRSF" id="PIRSF019239">
    <property type="entry name" value="MrpE"/>
    <property type="match status" value="1"/>
</dbReference>